<dbReference type="RefSeq" id="WP_095523805.1">
    <property type="nucleotide sequence ID" value="NZ_MDUX01000011.1"/>
</dbReference>
<dbReference type="OrthoDB" id="8557243at2"/>
<organism evidence="3 4">
    <name type="scientific">Candidatus Dactylopiibacterium carminicum</name>
    <dbReference type="NCBI Taxonomy" id="857335"/>
    <lineage>
        <taxon>Bacteria</taxon>
        <taxon>Pseudomonadati</taxon>
        <taxon>Pseudomonadota</taxon>
        <taxon>Betaproteobacteria</taxon>
        <taxon>Rhodocyclales</taxon>
        <taxon>Rhodocyclaceae</taxon>
        <taxon>Candidatus Dactylopiibacterium</taxon>
    </lineage>
</organism>
<accession>A0A272EWQ8</accession>
<keyword evidence="1" id="KW-0175">Coiled coil</keyword>
<dbReference type="AlphaFoldDB" id="A0A272EWQ8"/>
<reference evidence="3 4" key="2">
    <citation type="submission" date="2017-07" db="EMBL/GenBank/DDBJ databases">
        <title>Candidatus Dactylopiibacterium carminicum, a nitrogen-fixing symbiont of the cochineal insect Dactylopius coccus and Dactylopius opuntiae (Hemiptera: Coccoidea: Dactylopiidae).</title>
        <authorList>
            <person name="Vera A."/>
        </authorList>
    </citation>
    <scope>NUCLEOTIDE SEQUENCE [LARGE SCALE GENOMIC DNA]</scope>
    <source>
        <strain evidence="3 4">NFDCM</strain>
    </source>
</reference>
<keyword evidence="5" id="KW-1185">Reference proteome</keyword>
<evidence type="ECO:0000313" key="5">
    <source>
        <dbReference type="Proteomes" id="UP000623509"/>
    </source>
</evidence>
<name>A0A272EWQ8_9RHOO</name>
<protein>
    <submittedName>
        <fullName evidence="3">Uncharacterized protein</fullName>
    </submittedName>
</protein>
<evidence type="ECO:0000256" key="1">
    <source>
        <dbReference type="SAM" id="Coils"/>
    </source>
</evidence>
<reference evidence="2 5" key="1">
    <citation type="submission" date="2016-08" db="EMBL/GenBank/DDBJ databases">
        <title>Candidatus Dactylopiibacterium carminicum genome sequence.</title>
        <authorList>
            <person name="Ramirez-Puebla S.T."/>
            <person name="Ormeno-Orrillo E."/>
            <person name="Vera-Ponce De Leon A."/>
            <person name="Luis L."/>
            <person name="Sanchez-Flores A."/>
            <person name="Monica R."/>
            <person name="Martinez-Romero E."/>
        </authorList>
    </citation>
    <scope>NUCLEOTIDE SEQUENCE [LARGE SCALE GENOMIC DNA]</scope>
    <source>
        <strain evidence="2">END1</strain>
    </source>
</reference>
<evidence type="ECO:0000313" key="4">
    <source>
        <dbReference type="Proteomes" id="UP000216107"/>
    </source>
</evidence>
<gene>
    <name evidence="2" type="ORF">BGI27_04960</name>
    <name evidence="3" type="ORF">CGU29_03980</name>
</gene>
<evidence type="ECO:0000313" key="2">
    <source>
        <dbReference type="EMBL" id="KAF7599943.1"/>
    </source>
</evidence>
<proteinExistence type="predicted"/>
<feature type="coiled-coil region" evidence="1">
    <location>
        <begin position="186"/>
        <end position="213"/>
    </location>
</feature>
<comment type="caution">
    <text evidence="3">The sequence shown here is derived from an EMBL/GenBank/DDBJ whole genome shotgun (WGS) entry which is preliminary data.</text>
</comment>
<dbReference type="EMBL" id="NMRN01000007">
    <property type="protein sequence ID" value="PAS94476.1"/>
    <property type="molecule type" value="Genomic_DNA"/>
</dbReference>
<sequence>MGLLDWFRQSTPKLDQTRVSSALVDETIDYVVKVTDARLPLVHHYRERLSGPVTRTLGYINELRDLVPAAHEVGPLSWSLDPSIRAFFARSKDMLETFASCKDLRAHAARAAVDEDIYAILAMDFNEQRRFGTAMQGSMMVREIPRTAFSFNKHRLRLFAPDEDTLRRAIARRLLDELALIALGTMQSEQETRRELENNRQLLSARLTTLRQRGMGMESFLGDAGVGEGDEEESSRLLRQLEENETRLAAMGNSAEALDRQLDYLAQVLAEPMNYISLEHRTAHLDSMNLVVDDKQGDPVEFNIANADRHPPWRRAFLPVRIDRALLGGPQRKLRLDNAERWL</sequence>
<dbReference type="Proteomes" id="UP000623509">
    <property type="component" value="Unassembled WGS sequence"/>
</dbReference>
<dbReference type="Proteomes" id="UP000216107">
    <property type="component" value="Unassembled WGS sequence"/>
</dbReference>
<dbReference type="EMBL" id="MDUX01000011">
    <property type="protein sequence ID" value="KAF7599943.1"/>
    <property type="molecule type" value="Genomic_DNA"/>
</dbReference>
<evidence type="ECO:0000313" key="3">
    <source>
        <dbReference type="EMBL" id="PAS94476.1"/>
    </source>
</evidence>